<evidence type="ECO:0000313" key="1">
    <source>
        <dbReference type="EMBL" id="KEJ93209.1"/>
    </source>
</evidence>
<proteinExistence type="predicted"/>
<dbReference type="Proteomes" id="UP000027665">
    <property type="component" value="Unassembled WGS sequence"/>
</dbReference>
<dbReference type="Gene3D" id="3.30.2000.30">
    <property type="match status" value="1"/>
</dbReference>
<comment type="caution">
    <text evidence="1">The sequence shown here is derived from an EMBL/GenBank/DDBJ whole genome shotgun (WGS) entry which is preliminary data.</text>
</comment>
<dbReference type="RefSeq" id="WP_051682586.1">
    <property type="nucleotide sequence ID" value="NZ_JMKI01000006.1"/>
</dbReference>
<organism evidence="1 2">
    <name type="scientific">Synergistes jonesii</name>
    <dbReference type="NCBI Taxonomy" id="2754"/>
    <lineage>
        <taxon>Bacteria</taxon>
        <taxon>Thermotogati</taxon>
        <taxon>Synergistota</taxon>
        <taxon>Synergistia</taxon>
        <taxon>Synergistales</taxon>
        <taxon>Synergistaceae</taxon>
        <taxon>Synergistes</taxon>
    </lineage>
</organism>
<protein>
    <recommendedName>
        <fullName evidence="3">DUF3168 domain-containing protein</fullName>
    </recommendedName>
</protein>
<keyword evidence="2" id="KW-1185">Reference proteome</keyword>
<dbReference type="Pfam" id="PF11367">
    <property type="entry name" value="Tail_completion_gp17"/>
    <property type="match status" value="1"/>
</dbReference>
<dbReference type="STRING" id="2754.EH55_12975"/>
<reference evidence="1 2" key="1">
    <citation type="submission" date="2014-04" db="EMBL/GenBank/DDBJ databases">
        <title>Draft Genome Sequence of Synergistes jonesii.</title>
        <authorList>
            <person name="Coil D.A."/>
            <person name="Eisen J.A."/>
            <person name="Holland-Moritz H.E."/>
        </authorList>
    </citation>
    <scope>NUCLEOTIDE SEQUENCE [LARGE SCALE GENOMIC DNA]</scope>
    <source>
        <strain evidence="1 2">78-1</strain>
    </source>
</reference>
<dbReference type="AlphaFoldDB" id="A0A073ITV3"/>
<dbReference type="GeneID" id="90982863"/>
<gene>
    <name evidence="1" type="ORF">EH55_12975</name>
</gene>
<dbReference type="InterPro" id="IPR021508">
    <property type="entry name" value="Gp17-like"/>
</dbReference>
<dbReference type="OrthoDB" id="5305at2"/>
<name>A0A073ITV3_9BACT</name>
<evidence type="ECO:0008006" key="3">
    <source>
        <dbReference type="Google" id="ProtNLM"/>
    </source>
</evidence>
<evidence type="ECO:0000313" key="2">
    <source>
        <dbReference type="Proteomes" id="UP000027665"/>
    </source>
</evidence>
<dbReference type="EMBL" id="JMKI01000006">
    <property type="protein sequence ID" value="KEJ93209.1"/>
    <property type="molecule type" value="Genomic_DNA"/>
</dbReference>
<accession>A0A073ITV3</accession>
<sequence>MSEYLRQDEIYSALSASAALTAVVTGIFETPPSKQKPPYIVLGDARESSGERMNGQQSEITLTLHIWSAKWKTKKECYRIRNLILRALPDWVQLDGFSAELDDEEESEKRTHGELDIRYYDRR</sequence>
<dbReference type="InterPro" id="IPR053745">
    <property type="entry name" value="Viral_Tail_Comp_sf"/>
</dbReference>